<keyword evidence="4" id="KW-1185">Reference proteome</keyword>
<evidence type="ECO:0000313" key="4">
    <source>
        <dbReference type="Proteomes" id="UP000295636"/>
    </source>
</evidence>
<evidence type="ECO:0000259" key="2">
    <source>
        <dbReference type="Pfam" id="PF13439"/>
    </source>
</evidence>
<dbReference type="InterPro" id="IPR028098">
    <property type="entry name" value="Glyco_trans_4-like_N"/>
</dbReference>
<accession>A0A4R5KD57</accession>
<dbReference type="EMBL" id="SMRT01000020">
    <property type="protein sequence ID" value="TDF92565.1"/>
    <property type="molecule type" value="Genomic_DNA"/>
</dbReference>
<dbReference type="RefSeq" id="WP_133235105.1">
    <property type="nucleotide sequence ID" value="NZ_SMRT01000020.1"/>
</dbReference>
<comment type="caution">
    <text evidence="3">The sequence shown here is derived from an EMBL/GenBank/DDBJ whole genome shotgun (WGS) entry which is preliminary data.</text>
</comment>
<dbReference type="GO" id="GO:0016757">
    <property type="term" value="F:glycosyltransferase activity"/>
    <property type="evidence" value="ECO:0007669"/>
    <property type="project" value="InterPro"/>
</dbReference>
<name>A0A4R5KD57_9BACL</name>
<dbReference type="PANTHER" id="PTHR45947">
    <property type="entry name" value="SULFOQUINOVOSYL TRANSFERASE SQD2"/>
    <property type="match status" value="1"/>
</dbReference>
<feature type="domain" description="Glycosyl transferase family 1" evidence="1">
    <location>
        <begin position="223"/>
        <end position="356"/>
    </location>
</feature>
<keyword evidence="3" id="KW-0808">Transferase</keyword>
<dbReference type="OrthoDB" id="59694at2"/>
<dbReference type="InterPro" id="IPR050194">
    <property type="entry name" value="Glycosyltransferase_grp1"/>
</dbReference>
<reference evidence="3 4" key="1">
    <citation type="submission" date="2019-03" db="EMBL/GenBank/DDBJ databases">
        <title>This is whole genome sequence of Paenibacillus sp MS74 strain.</title>
        <authorList>
            <person name="Trinh H.N."/>
        </authorList>
    </citation>
    <scope>NUCLEOTIDE SEQUENCE [LARGE SCALE GENOMIC DNA]</scope>
    <source>
        <strain evidence="3 4">MS74</strain>
    </source>
</reference>
<proteinExistence type="predicted"/>
<dbReference type="InterPro" id="IPR001296">
    <property type="entry name" value="Glyco_trans_1"/>
</dbReference>
<dbReference type="AlphaFoldDB" id="A0A4R5KD57"/>
<organism evidence="3 4">
    <name type="scientific">Paenibacillus piri</name>
    <dbReference type="NCBI Taxonomy" id="2547395"/>
    <lineage>
        <taxon>Bacteria</taxon>
        <taxon>Bacillati</taxon>
        <taxon>Bacillota</taxon>
        <taxon>Bacilli</taxon>
        <taxon>Bacillales</taxon>
        <taxon>Paenibacillaceae</taxon>
        <taxon>Paenibacillus</taxon>
    </lineage>
</organism>
<dbReference type="Proteomes" id="UP000295636">
    <property type="component" value="Unassembled WGS sequence"/>
</dbReference>
<evidence type="ECO:0000313" key="3">
    <source>
        <dbReference type="EMBL" id="TDF92565.1"/>
    </source>
</evidence>
<protein>
    <submittedName>
        <fullName evidence="3">Glycosyltransferase family 1 protein</fullName>
    </submittedName>
</protein>
<sequence>MPKKKRNTSKSGSLPVKKKPASMMLNKLHDLTPIHLEAPIIISRSVPMRILMVIDQFNIGGTETYSLSIARELVRKGATVVIAGKRGKLLDHFLGLGCPYYEIDFVLDNHQADHKNLIPHLNLLTSVMLTERIDLVHCHQIPSGRLALRAAAQLHVPFVFTAHGTYYDRDFLQQLLQAGAALTCVSPSIQRLLQAKGINAKLIANGLDDREYHAYDQAYLDHFRSKLGIPADAAVVLYAGRLSWEKGDICEEIIHTVSAMRSSGYAKLHLIIAGGGSKQAALFQLAQEKRLLSDAPFIHCTGEVLNMALYYSVSDCVIGTGRVALEAMSCERPLIAVGSRGFLGIVNPDNYEKAWDSWFADHDADQKLTRALLADHLKAVLLMDPQARLKLVRKGKKFIINRFPIHDTVEPLLDVYYSSMSHRTAQNGQDALRKSSD</sequence>
<evidence type="ECO:0000259" key="1">
    <source>
        <dbReference type="Pfam" id="PF00534"/>
    </source>
</evidence>
<dbReference type="SUPFAM" id="SSF53756">
    <property type="entry name" value="UDP-Glycosyltransferase/glycogen phosphorylase"/>
    <property type="match status" value="1"/>
</dbReference>
<dbReference type="Gene3D" id="3.40.50.2000">
    <property type="entry name" value="Glycogen Phosphorylase B"/>
    <property type="match status" value="2"/>
</dbReference>
<dbReference type="Pfam" id="PF13439">
    <property type="entry name" value="Glyco_transf_4"/>
    <property type="match status" value="1"/>
</dbReference>
<dbReference type="Pfam" id="PF00534">
    <property type="entry name" value="Glycos_transf_1"/>
    <property type="match status" value="1"/>
</dbReference>
<dbReference type="PANTHER" id="PTHR45947:SF3">
    <property type="entry name" value="SULFOQUINOVOSYL TRANSFERASE SQD2"/>
    <property type="match status" value="1"/>
</dbReference>
<gene>
    <name evidence="3" type="ORF">E1757_29735</name>
</gene>
<feature type="domain" description="Glycosyltransferase subfamily 4-like N-terminal" evidence="2">
    <location>
        <begin position="59"/>
        <end position="209"/>
    </location>
</feature>